<evidence type="ECO:0000313" key="2">
    <source>
        <dbReference type="Proteomes" id="UP001165101"/>
    </source>
</evidence>
<dbReference type="Proteomes" id="UP001165101">
    <property type="component" value="Unassembled WGS sequence"/>
</dbReference>
<keyword evidence="2" id="KW-1185">Reference proteome</keyword>
<reference evidence="1" key="1">
    <citation type="submission" date="2023-04" db="EMBL/GenBank/DDBJ databases">
        <title>Candida boidinii NBRC 1967.</title>
        <authorList>
            <person name="Ichikawa N."/>
            <person name="Sato H."/>
            <person name="Tonouchi N."/>
        </authorList>
    </citation>
    <scope>NUCLEOTIDE SEQUENCE</scope>
    <source>
        <strain evidence="1">NBRC 1967</strain>
    </source>
</reference>
<organism evidence="1 2">
    <name type="scientific">Candida boidinii</name>
    <name type="common">Yeast</name>
    <dbReference type="NCBI Taxonomy" id="5477"/>
    <lineage>
        <taxon>Eukaryota</taxon>
        <taxon>Fungi</taxon>
        <taxon>Dikarya</taxon>
        <taxon>Ascomycota</taxon>
        <taxon>Saccharomycotina</taxon>
        <taxon>Pichiomycetes</taxon>
        <taxon>Pichiales</taxon>
        <taxon>Pichiaceae</taxon>
        <taxon>Ogataea</taxon>
        <taxon>Ogataea/Candida clade</taxon>
    </lineage>
</organism>
<proteinExistence type="predicted"/>
<sequence>MSSSDDQLLAMIELDAKLDKIKSQINSKLQNQQQLAVVLSAIEDNLKEQKTKKTPVAYFVSFLSLLDQCCTDDDEIKDMNLATSALYFLDLVAPLTPPQLLKLKFSEILTKIAPALLNDKSEAPLLKSSIGVLETLLLVQDRNAWVNSDSFKISPKRGLIGLLEMSLDPRPKVRKRAQEAVNKVLITIPAGLSLEHPASGVCGEFALNSIIKLIEEQQKKSNKVSKELTGQIIHNLQLITAITNAKSWPMAQVTPLCDVLLELSKSSDQYLISSSFQAFEGLFQSMNSEIYSERFTNILNIIFELKPQLNDAHLVPSWLAVISKAIIAYSNNIDAYQCFLRFPEIFEIVGTYFKSDNENIRTSASQCLISVCVKGISDNLLLLPPKIKPEVYENVDDIITKLSEITLSFLNIEFRNSAKDICELISTVIMKFRFRANPDFIPHIEILGEWRSNEQDGFELNEVAETVISTAISSLGPEVVVGTLPLNLDKPNAVGRAWLLPLLRDNIRNASLSFYIKTILPYTEFFESRIANNKDPNSVHAKVFQTIVDQIWSLLPHFCDLPNDLQKSFTDEFAAKLSSLLYEKVELRGVICHALKLLVESNIVYGEGALSDDVLMQQQFPEEEAKKNIDYIATTKASKILSVLFNVFTQTPLDSRGFVLETIEAYLQISTPEDLGETFNKVCGILKKALEDESEGISRDEEETGSKIPRLSVTMMDIVSSMAKYVPQSSHNALFAIFNQTVKVNNGAIQKRSYRIVSRLLETEEGVKSTLNFISNITELLVSTSEDSLLPAKASRLGLILEIVKNLPSDQLHFIPSILSEIIISTKSVNEKTREESYQILIAMGHKMIEFEGSQIHNNLVPGMGEETPDSVASLQEFFTMCSAGLVGSTQHMVSAAITSISCLFYEFNKQMSQELLVEINSTVELFLTSQSREIVKSTIGFVKVAVLTLPSELVLANIKNLLTNLMRWSHEHKGHFKSKVKHIIERMIRKFGLDVIEDNIPEEDKKLIANIRKSKARAKRKQQEETTEGSAKPESGDGKKFTSAYEEALYGESDSESSDDEEEVESGRRGGRNNNRRGGKSEQYISESKDVPLDLLDRATLANISSSNPKKFTKKNLEHMASKFYKDGKLVIRDDEEDPLEGKDSVNMYVEAVRNGPTKGQKGKLKFKRGNSSREEDNKEFEEDSVLSKGPRGKFNGGRSNGGGRFNGGRSNGGKFNSRVGKPQQKFKARKKF</sequence>
<evidence type="ECO:0000313" key="1">
    <source>
        <dbReference type="EMBL" id="GME87901.1"/>
    </source>
</evidence>
<name>A0ACB5TFS9_CANBO</name>
<accession>A0ACB5TFS9</accession>
<gene>
    <name evidence="1" type="ORF">Cboi01_000062400</name>
</gene>
<dbReference type="EMBL" id="BSXV01000176">
    <property type="protein sequence ID" value="GME87901.1"/>
    <property type="molecule type" value="Genomic_DNA"/>
</dbReference>
<protein>
    <submittedName>
        <fullName evidence="1">Unnamed protein product</fullName>
    </submittedName>
</protein>
<comment type="caution">
    <text evidence="1">The sequence shown here is derived from an EMBL/GenBank/DDBJ whole genome shotgun (WGS) entry which is preliminary data.</text>
</comment>